<dbReference type="AlphaFoldDB" id="A0A382VF57"/>
<accession>A0A382VF57</accession>
<name>A0A382VF57_9ZZZZ</name>
<feature type="non-terminal residue" evidence="1">
    <location>
        <position position="35"/>
    </location>
</feature>
<gene>
    <name evidence="1" type="ORF">METZ01_LOCUS398010</name>
</gene>
<evidence type="ECO:0000313" key="1">
    <source>
        <dbReference type="EMBL" id="SVD45156.1"/>
    </source>
</evidence>
<organism evidence="1">
    <name type="scientific">marine metagenome</name>
    <dbReference type="NCBI Taxonomy" id="408172"/>
    <lineage>
        <taxon>unclassified sequences</taxon>
        <taxon>metagenomes</taxon>
        <taxon>ecological metagenomes</taxon>
    </lineage>
</organism>
<proteinExistence type="predicted"/>
<dbReference type="EMBL" id="UINC01151507">
    <property type="protein sequence ID" value="SVD45156.1"/>
    <property type="molecule type" value="Genomic_DNA"/>
</dbReference>
<sequence length="35" mass="3928">MGKKTGARLVMPEIHDQRIQNASQELVSMGFQVLN</sequence>
<reference evidence="1" key="1">
    <citation type="submission" date="2018-05" db="EMBL/GenBank/DDBJ databases">
        <authorList>
            <person name="Lanie J.A."/>
            <person name="Ng W.-L."/>
            <person name="Kazmierczak K.M."/>
            <person name="Andrzejewski T.M."/>
            <person name="Davidsen T.M."/>
            <person name="Wayne K.J."/>
            <person name="Tettelin H."/>
            <person name="Glass J.I."/>
            <person name="Rusch D."/>
            <person name="Podicherti R."/>
            <person name="Tsui H.-C.T."/>
            <person name="Winkler M.E."/>
        </authorList>
    </citation>
    <scope>NUCLEOTIDE SEQUENCE</scope>
</reference>
<protein>
    <submittedName>
        <fullName evidence="1">Uncharacterized protein</fullName>
    </submittedName>
</protein>